<dbReference type="EMBL" id="GBXM01098516">
    <property type="protein sequence ID" value="JAH10061.1"/>
    <property type="molecule type" value="Transcribed_RNA"/>
</dbReference>
<sequence>MMVVDPFIILAVMGSASDLSKSNINQIKVGRASLTSLSFKSWHCGFNNKNKN</sequence>
<evidence type="ECO:0000313" key="1">
    <source>
        <dbReference type="EMBL" id="JAH01378.1"/>
    </source>
</evidence>
<reference evidence="1" key="2">
    <citation type="journal article" date="2015" name="Fish Shellfish Immunol.">
        <title>Early steps in the European eel (Anguilla anguilla)-Vibrio vulnificus interaction in the gills: Role of the RtxA13 toxin.</title>
        <authorList>
            <person name="Callol A."/>
            <person name="Pajuelo D."/>
            <person name="Ebbesson L."/>
            <person name="Teles M."/>
            <person name="MacKenzie S."/>
            <person name="Amaro C."/>
        </authorList>
    </citation>
    <scope>NUCLEOTIDE SEQUENCE</scope>
</reference>
<organism evidence="1">
    <name type="scientific">Anguilla anguilla</name>
    <name type="common">European freshwater eel</name>
    <name type="synonym">Muraena anguilla</name>
    <dbReference type="NCBI Taxonomy" id="7936"/>
    <lineage>
        <taxon>Eukaryota</taxon>
        <taxon>Metazoa</taxon>
        <taxon>Chordata</taxon>
        <taxon>Craniata</taxon>
        <taxon>Vertebrata</taxon>
        <taxon>Euteleostomi</taxon>
        <taxon>Actinopterygii</taxon>
        <taxon>Neopterygii</taxon>
        <taxon>Teleostei</taxon>
        <taxon>Anguilliformes</taxon>
        <taxon>Anguillidae</taxon>
        <taxon>Anguilla</taxon>
    </lineage>
</organism>
<reference evidence="1" key="1">
    <citation type="submission" date="2014-11" db="EMBL/GenBank/DDBJ databases">
        <authorList>
            <person name="Amaro Gonzalez C."/>
        </authorList>
    </citation>
    <scope>NUCLEOTIDE SEQUENCE</scope>
</reference>
<dbReference type="EMBL" id="GBXM01107199">
    <property type="protein sequence ID" value="JAH01378.1"/>
    <property type="molecule type" value="Transcribed_RNA"/>
</dbReference>
<accession>A0A0E9PC26</accession>
<dbReference type="AlphaFoldDB" id="A0A0E9PC26"/>
<name>A0A0E9PC26_ANGAN</name>
<proteinExistence type="predicted"/>
<protein>
    <submittedName>
        <fullName evidence="1">Uncharacterized protein</fullName>
    </submittedName>
</protein>